<dbReference type="EMBL" id="JAIFTL010000067">
    <property type="protein sequence ID" value="KAG9324415.1"/>
    <property type="molecule type" value="Genomic_DNA"/>
</dbReference>
<dbReference type="InterPro" id="IPR001684">
    <property type="entry name" value="Ribosomal_bL27"/>
</dbReference>
<evidence type="ECO:0000256" key="5">
    <source>
        <dbReference type="ARBA" id="ARBA00023274"/>
    </source>
</evidence>
<dbReference type="AlphaFoldDB" id="A0A9P8D1M3"/>
<dbReference type="Gene3D" id="2.40.50.100">
    <property type="match status" value="1"/>
</dbReference>
<evidence type="ECO:0000256" key="1">
    <source>
        <dbReference type="ARBA" id="ARBA00004173"/>
    </source>
</evidence>
<dbReference type="FunFam" id="2.40.50.100:FF:000042">
    <property type="entry name" value="50S ribosomal protein L27"/>
    <property type="match status" value="1"/>
</dbReference>
<feature type="compositionally biased region" description="Basic and acidic residues" evidence="7">
    <location>
        <begin position="38"/>
        <end position="49"/>
    </location>
</feature>
<comment type="similarity">
    <text evidence="2">Belongs to the bacterial ribosomal protein bL27 family.</text>
</comment>
<dbReference type="NCBIfam" id="TIGR00062">
    <property type="entry name" value="L27"/>
    <property type="match status" value="1"/>
</dbReference>
<organism evidence="8 9">
    <name type="scientific">Mortierella alpina</name>
    <name type="common">Oleaginous fungus</name>
    <name type="synonym">Mortierella renispora</name>
    <dbReference type="NCBI Taxonomy" id="64518"/>
    <lineage>
        <taxon>Eukaryota</taxon>
        <taxon>Fungi</taxon>
        <taxon>Fungi incertae sedis</taxon>
        <taxon>Mucoromycota</taxon>
        <taxon>Mortierellomycotina</taxon>
        <taxon>Mortierellomycetes</taxon>
        <taxon>Mortierellales</taxon>
        <taxon>Mortierellaceae</taxon>
        <taxon>Mortierella</taxon>
    </lineage>
</organism>
<dbReference type="GO" id="GO:0005762">
    <property type="term" value="C:mitochondrial large ribosomal subunit"/>
    <property type="evidence" value="ECO:0007669"/>
    <property type="project" value="TreeGrafter"/>
</dbReference>
<gene>
    <name evidence="8" type="ORF">KVV02_004435</name>
</gene>
<dbReference type="SUPFAM" id="SSF110324">
    <property type="entry name" value="Ribosomal L27 protein-like"/>
    <property type="match status" value="1"/>
</dbReference>
<evidence type="ECO:0000256" key="2">
    <source>
        <dbReference type="ARBA" id="ARBA00010797"/>
    </source>
</evidence>
<evidence type="ECO:0000313" key="8">
    <source>
        <dbReference type="EMBL" id="KAG9324415.1"/>
    </source>
</evidence>
<accession>A0A9P8D1M3</accession>
<evidence type="ECO:0000313" key="9">
    <source>
        <dbReference type="Proteomes" id="UP000717515"/>
    </source>
</evidence>
<evidence type="ECO:0000256" key="3">
    <source>
        <dbReference type="ARBA" id="ARBA00022980"/>
    </source>
</evidence>
<evidence type="ECO:0000256" key="4">
    <source>
        <dbReference type="ARBA" id="ARBA00023128"/>
    </source>
</evidence>
<keyword evidence="4" id="KW-0496">Mitochondrion</keyword>
<dbReference type="Proteomes" id="UP000717515">
    <property type="component" value="Unassembled WGS sequence"/>
</dbReference>
<keyword evidence="5" id="KW-0687">Ribonucleoprotein</keyword>
<protein>
    <recommendedName>
        <fullName evidence="6">Large ribosomal subunit protein bL27m</fullName>
    </recommendedName>
</protein>
<proteinExistence type="inferred from homology"/>
<dbReference type="InterPro" id="IPR018261">
    <property type="entry name" value="Ribosomal_bL27_CS"/>
</dbReference>
<reference evidence="8" key="1">
    <citation type="submission" date="2021-07" db="EMBL/GenBank/DDBJ databases">
        <title>Draft genome of Mortierella alpina, strain LL118, isolated from an aspen leaf litter sample.</title>
        <authorList>
            <person name="Yang S."/>
            <person name="Vinatzer B.A."/>
        </authorList>
    </citation>
    <scope>NUCLEOTIDE SEQUENCE</scope>
    <source>
        <strain evidence="8">LL118</strain>
    </source>
</reference>
<sequence>MEEPCCHISRVPRHGYLWEGEGTEHTTELRYTQSEFRFLEPTEPKEPTEPTRQPGNWQGFRPPTRATSAMSLLTANMLGLNRQLSRLSVIAESSALTNQVRHASKKAGGSTKNNRDSAGRRLGAKKVGGQPVIPGNIIYRQRGTHFYPGENVGMGKDHTLFALESGYVQYYQDPVKDKKFWKRTYVGVALKKDQILPTPATEPRRRAFRMIDTAAYKNQLDQSRKEALEDLVALDKIVQA</sequence>
<evidence type="ECO:0000256" key="6">
    <source>
        <dbReference type="ARBA" id="ARBA00035267"/>
    </source>
</evidence>
<feature type="region of interest" description="Disordered" evidence="7">
    <location>
        <begin position="98"/>
        <end position="126"/>
    </location>
</feature>
<dbReference type="Pfam" id="PF01016">
    <property type="entry name" value="Ribosomal_L27"/>
    <property type="match status" value="1"/>
</dbReference>
<dbReference type="GO" id="GO:0006412">
    <property type="term" value="P:translation"/>
    <property type="evidence" value="ECO:0007669"/>
    <property type="project" value="InterPro"/>
</dbReference>
<dbReference type="PROSITE" id="PS00831">
    <property type="entry name" value="RIBOSOMAL_L27"/>
    <property type="match status" value="1"/>
</dbReference>
<dbReference type="PRINTS" id="PR00063">
    <property type="entry name" value="RIBOSOMALL27"/>
</dbReference>
<dbReference type="PANTHER" id="PTHR15893:SF0">
    <property type="entry name" value="LARGE RIBOSOMAL SUBUNIT PROTEIN BL27M"/>
    <property type="match status" value="1"/>
</dbReference>
<feature type="region of interest" description="Disordered" evidence="7">
    <location>
        <begin position="38"/>
        <end position="62"/>
    </location>
</feature>
<comment type="subcellular location">
    <subcellularLocation>
        <location evidence="1">Mitochondrion</location>
    </subcellularLocation>
</comment>
<dbReference type="PANTHER" id="PTHR15893">
    <property type="entry name" value="RIBOSOMAL PROTEIN L27"/>
    <property type="match status" value="1"/>
</dbReference>
<keyword evidence="3" id="KW-0689">Ribosomal protein</keyword>
<dbReference type="HAMAP" id="MF_00539">
    <property type="entry name" value="Ribosomal_bL27"/>
    <property type="match status" value="1"/>
</dbReference>
<name>A0A9P8D1M3_MORAP</name>
<evidence type="ECO:0000256" key="7">
    <source>
        <dbReference type="SAM" id="MobiDB-lite"/>
    </source>
</evidence>
<dbReference type="GO" id="GO:0003735">
    <property type="term" value="F:structural constituent of ribosome"/>
    <property type="evidence" value="ECO:0007669"/>
    <property type="project" value="InterPro"/>
</dbReference>
<comment type="caution">
    <text evidence="8">The sequence shown here is derived from an EMBL/GenBank/DDBJ whole genome shotgun (WGS) entry which is preliminary data.</text>
</comment>